<feature type="transmembrane region" description="Helical" evidence="8">
    <location>
        <begin position="40"/>
        <end position="59"/>
    </location>
</feature>
<dbReference type="Pfam" id="PF02508">
    <property type="entry name" value="Rnf-Nqr"/>
    <property type="match status" value="1"/>
</dbReference>
<keyword evidence="5 8" id="KW-0249">Electron transport</keyword>
<feature type="transmembrane region" description="Helical" evidence="8">
    <location>
        <begin position="71"/>
        <end position="92"/>
    </location>
</feature>
<evidence type="ECO:0000256" key="2">
    <source>
        <dbReference type="ARBA" id="ARBA00022448"/>
    </source>
</evidence>
<dbReference type="PANTHER" id="PTHR30335:SF0">
    <property type="entry name" value="ION-TRANSLOCATING OXIDOREDUCTASE COMPLEX SUBUNIT A"/>
    <property type="match status" value="1"/>
</dbReference>
<protein>
    <recommendedName>
        <fullName evidence="8">Ion-translocating oxidoreductase complex subunit A</fullName>
        <ecNumber evidence="8">7.-.-.-</ecNumber>
    </recommendedName>
    <alternativeName>
        <fullName evidence="8">Rnf electron transport complex subunit A</fullName>
    </alternativeName>
</protein>
<keyword evidence="10" id="KW-1185">Reference proteome</keyword>
<dbReference type="InterPro" id="IPR003667">
    <property type="entry name" value="NqrDE/RnfAE"/>
</dbReference>
<dbReference type="NCBIfam" id="TIGR01943">
    <property type="entry name" value="rnfA"/>
    <property type="match status" value="1"/>
</dbReference>
<comment type="function">
    <text evidence="8">Part of a membrane-bound complex that couples electron transfer with translocation of ions across the membrane.</text>
</comment>
<dbReference type="EC" id="7.-.-.-" evidence="8"/>
<dbReference type="RefSeq" id="WP_206706877.1">
    <property type="nucleotide sequence ID" value="NZ_CP059066.1"/>
</dbReference>
<dbReference type="NCBIfam" id="NF003481">
    <property type="entry name" value="PRK05151.1"/>
    <property type="match status" value="1"/>
</dbReference>
<keyword evidence="2 8" id="KW-0813">Transport</keyword>
<comment type="subunit">
    <text evidence="8">The complex is composed of six subunits: RnfA, RnfB, RnfC, RnfD, RnfE and RnfG.</text>
</comment>
<dbReference type="PIRSF" id="PIRSF006102">
    <property type="entry name" value="NQR_DE"/>
    <property type="match status" value="1"/>
</dbReference>
<evidence type="ECO:0000313" key="10">
    <source>
        <dbReference type="Proteomes" id="UP000662904"/>
    </source>
</evidence>
<organism evidence="9 10">
    <name type="scientific">Koleobacter methoxysyntrophicus</name>
    <dbReference type="NCBI Taxonomy" id="2751313"/>
    <lineage>
        <taxon>Bacteria</taxon>
        <taxon>Bacillati</taxon>
        <taxon>Bacillota</taxon>
        <taxon>Clostridia</taxon>
        <taxon>Koleobacterales</taxon>
        <taxon>Koleobacteraceae</taxon>
        <taxon>Koleobacter</taxon>
    </lineage>
</organism>
<dbReference type="HAMAP" id="MF_00459">
    <property type="entry name" value="RsxA_RnfA"/>
    <property type="match status" value="1"/>
</dbReference>
<name>A0A8A0RNQ2_9FIRM</name>
<keyword evidence="3 8" id="KW-0812">Transmembrane</keyword>
<dbReference type="AlphaFoldDB" id="A0A8A0RNQ2"/>
<dbReference type="GO" id="GO:0005886">
    <property type="term" value="C:plasma membrane"/>
    <property type="evidence" value="ECO:0007669"/>
    <property type="project" value="UniProtKB-SubCell"/>
</dbReference>
<keyword evidence="4 8" id="KW-1278">Translocase</keyword>
<evidence type="ECO:0000256" key="5">
    <source>
        <dbReference type="ARBA" id="ARBA00022982"/>
    </source>
</evidence>
<dbReference type="InterPro" id="IPR050133">
    <property type="entry name" value="NqrDE/RnfAE_oxidrdctase"/>
</dbReference>
<accession>A0A8A0RNQ2</accession>
<comment type="subcellular location">
    <subcellularLocation>
        <location evidence="8">Cell membrane</location>
        <topology evidence="8">Multi-pass membrane protein</topology>
    </subcellularLocation>
    <subcellularLocation>
        <location evidence="1">Endomembrane system</location>
        <topology evidence="1">Multi-pass membrane protein</topology>
    </subcellularLocation>
</comment>
<reference evidence="9" key="1">
    <citation type="submission" date="2020-07" db="EMBL/GenBank/DDBJ databases">
        <title>Koleobacter methoxysyntrophicus gen. nov., sp. nov., a novel anaerobic bacterium isolated from deep subsurface oil field and proposal of Koleobacterales ord. nov. in the phylum Firmicutes.</title>
        <authorList>
            <person name="Sakamoto S."/>
            <person name="Tamaki H."/>
        </authorList>
    </citation>
    <scope>NUCLEOTIDE SEQUENCE</scope>
    <source>
        <strain evidence="9">NRmbB1</strain>
    </source>
</reference>
<comment type="similarity">
    <text evidence="8">Belongs to the NqrDE/RnfAE family.</text>
</comment>
<dbReference type="InterPro" id="IPR011293">
    <property type="entry name" value="Ion_transpt_RnfA/RsxA"/>
</dbReference>
<keyword evidence="6 8" id="KW-1133">Transmembrane helix</keyword>
<dbReference type="PANTHER" id="PTHR30335">
    <property type="entry name" value="INTEGRAL MEMBRANE PROTEIN OF SOXR-REDUCING COMPLEX"/>
    <property type="match status" value="1"/>
</dbReference>
<dbReference type="EMBL" id="CP059066">
    <property type="protein sequence ID" value="QSQ09522.1"/>
    <property type="molecule type" value="Genomic_DNA"/>
</dbReference>
<keyword evidence="8" id="KW-1003">Cell membrane</keyword>
<feature type="transmembrane region" description="Helical" evidence="8">
    <location>
        <begin position="6"/>
        <end position="28"/>
    </location>
</feature>
<proteinExistence type="inferred from homology"/>
<feature type="transmembrane region" description="Helical" evidence="8">
    <location>
        <begin position="131"/>
        <end position="154"/>
    </location>
</feature>
<keyword evidence="7 8" id="KW-0472">Membrane</keyword>
<evidence type="ECO:0000256" key="3">
    <source>
        <dbReference type="ARBA" id="ARBA00022692"/>
    </source>
</evidence>
<feature type="transmembrane region" description="Helical" evidence="8">
    <location>
        <begin position="104"/>
        <end position="125"/>
    </location>
</feature>
<dbReference type="GO" id="GO:0012505">
    <property type="term" value="C:endomembrane system"/>
    <property type="evidence" value="ECO:0007669"/>
    <property type="project" value="UniProtKB-SubCell"/>
</dbReference>
<evidence type="ECO:0000313" key="9">
    <source>
        <dbReference type="EMBL" id="QSQ09522.1"/>
    </source>
</evidence>
<evidence type="ECO:0000256" key="8">
    <source>
        <dbReference type="HAMAP-Rule" id="MF_00459"/>
    </source>
</evidence>
<dbReference type="GO" id="GO:0022900">
    <property type="term" value="P:electron transport chain"/>
    <property type="evidence" value="ECO:0007669"/>
    <property type="project" value="UniProtKB-UniRule"/>
</dbReference>
<sequence>MELFLLFAGSILVNNFVLTRFLGICPFLGVSKKVETSLSMGIAVIFVMTLSSVASWLIQNYILVPFGLDKFLTNVAFILVIASLVQLVEMVIQKTSPPLYQALGIFLPLITTNCAILGLALLIAINKYSLISSLVFGLGAGVGFTLAIVMMAGIREELQFADVPKPLQGAAITLITAGLMSMAFMGFSGLIPM</sequence>
<evidence type="ECO:0000256" key="1">
    <source>
        <dbReference type="ARBA" id="ARBA00004127"/>
    </source>
</evidence>
<evidence type="ECO:0000256" key="6">
    <source>
        <dbReference type="ARBA" id="ARBA00022989"/>
    </source>
</evidence>
<dbReference type="KEGG" id="kme:H0A61_01893"/>
<gene>
    <name evidence="9" type="primary">rsxA</name>
    <name evidence="8" type="synonym">rnfA</name>
    <name evidence="9" type="ORF">H0A61_01893</name>
</gene>
<feature type="transmembrane region" description="Helical" evidence="8">
    <location>
        <begin position="166"/>
        <end position="191"/>
    </location>
</feature>
<evidence type="ECO:0000256" key="4">
    <source>
        <dbReference type="ARBA" id="ARBA00022967"/>
    </source>
</evidence>
<evidence type="ECO:0000256" key="7">
    <source>
        <dbReference type="ARBA" id="ARBA00023136"/>
    </source>
</evidence>
<dbReference type="Proteomes" id="UP000662904">
    <property type="component" value="Chromosome"/>
</dbReference>